<evidence type="ECO:0000256" key="1">
    <source>
        <dbReference type="SAM" id="SignalP"/>
    </source>
</evidence>
<feature type="chain" id="PRO_5021983795" evidence="1">
    <location>
        <begin position="20"/>
        <end position="243"/>
    </location>
</feature>
<dbReference type="RefSeq" id="WP_143554902.1">
    <property type="nucleotide sequence ID" value="NZ_VJWA01000001.1"/>
</dbReference>
<protein>
    <submittedName>
        <fullName evidence="2">Uncharacterized protein</fullName>
    </submittedName>
</protein>
<gene>
    <name evidence="2" type="ORF">FMM06_04060</name>
</gene>
<proteinExistence type="predicted"/>
<keyword evidence="1" id="KW-0732">Signal</keyword>
<keyword evidence="3" id="KW-1185">Reference proteome</keyword>
<comment type="caution">
    <text evidence="2">The sequence shown here is derived from an EMBL/GenBank/DDBJ whole genome shotgun (WGS) entry which is preliminary data.</text>
</comment>
<organism evidence="2 3">
    <name type="scientific">Glacieibacterium frigidum</name>
    <dbReference type="NCBI Taxonomy" id="2593303"/>
    <lineage>
        <taxon>Bacteria</taxon>
        <taxon>Pseudomonadati</taxon>
        <taxon>Pseudomonadota</taxon>
        <taxon>Alphaproteobacteria</taxon>
        <taxon>Sphingomonadales</taxon>
        <taxon>Sphingosinicellaceae</taxon>
        <taxon>Glacieibacterium</taxon>
    </lineage>
</organism>
<dbReference type="EMBL" id="VJWA01000001">
    <property type="protein sequence ID" value="TRW17357.1"/>
    <property type="molecule type" value="Genomic_DNA"/>
</dbReference>
<dbReference type="AlphaFoldDB" id="A0A552UGP7"/>
<dbReference type="Proteomes" id="UP000317894">
    <property type="component" value="Unassembled WGS sequence"/>
</dbReference>
<sequence length="243" mass="25404">MLRRLGAVLLLLTPSAVPAQMYFNLAPTQAMSNLTMQPVRQQAALARAKARRAAGGATIGQVAAGGAMSTAAFSSAALAYQPSRTLARETVEGFVSRLLGKDPAAAQAVAEQFSRHDYGSIYRGIVAPFGLRDNNAADALTAYTVLGWMIATGAGDPGHASVAAARQQLGARMAANPTLSTPANRARVGEELKLLFVTLHAGWQSARREGNLRKYSDGVAATFAQQGTDLRALRLTPDGLVAA</sequence>
<name>A0A552UGP7_9SPHN</name>
<accession>A0A552UGP7</accession>
<reference evidence="2 3" key="1">
    <citation type="submission" date="2019-07" db="EMBL/GenBank/DDBJ databases">
        <title>Novel species isolated from glacier.</title>
        <authorList>
            <person name="Liu Q."/>
            <person name="Xin Y.-H."/>
        </authorList>
    </citation>
    <scope>NUCLEOTIDE SEQUENCE [LARGE SCALE GENOMIC DNA]</scope>
    <source>
        <strain evidence="2 3">LB1R16</strain>
    </source>
</reference>
<dbReference type="OrthoDB" id="7579174at2"/>
<evidence type="ECO:0000313" key="3">
    <source>
        <dbReference type="Proteomes" id="UP000317894"/>
    </source>
</evidence>
<evidence type="ECO:0000313" key="2">
    <source>
        <dbReference type="EMBL" id="TRW17357.1"/>
    </source>
</evidence>
<feature type="signal peptide" evidence="1">
    <location>
        <begin position="1"/>
        <end position="19"/>
    </location>
</feature>